<dbReference type="Gene3D" id="3.30.479.10">
    <property type="entry name" value="6-pyruvoyl tetrahydropterin synthase/QueD"/>
    <property type="match status" value="1"/>
</dbReference>
<dbReference type="PANTHER" id="PTHR12589">
    <property type="entry name" value="PYRUVOYL TETRAHYDROBIOPTERIN SYNTHASE"/>
    <property type="match status" value="1"/>
</dbReference>
<dbReference type="PIRSF" id="PIRSF006113">
    <property type="entry name" value="PTP_synth"/>
    <property type="match status" value="1"/>
</dbReference>
<evidence type="ECO:0000256" key="3">
    <source>
        <dbReference type="ARBA" id="ARBA00018141"/>
    </source>
</evidence>
<evidence type="ECO:0000256" key="9">
    <source>
        <dbReference type="PIRSR" id="PIRSR006113-1"/>
    </source>
</evidence>
<keyword evidence="6 8" id="KW-0456">Lyase</keyword>
<evidence type="ECO:0000313" key="12">
    <source>
        <dbReference type="Proteomes" id="UP000253034"/>
    </source>
</evidence>
<dbReference type="InterPro" id="IPR007115">
    <property type="entry name" value="6-PTP_synth/QueD"/>
</dbReference>
<comment type="cofactor">
    <cofactor evidence="8 10">
        <name>Zn(2+)</name>
        <dbReference type="ChEBI" id="CHEBI:29105"/>
    </cofactor>
    <text evidence="8 10">Binds 1 zinc ion per subunit.</text>
</comment>
<gene>
    <name evidence="11" type="ORF">DFR58_102282</name>
</gene>
<dbReference type="PANTHER" id="PTHR12589:SF7">
    <property type="entry name" value="6-PYRUVOYL TETRAHYDROBIOPTERIN SYNTHASE"/>
    <property type="match status" value="1"/>
</dbReference>
<dbReference type="UniPathway" id="UPA00391"/>
<dbReference type="Pfam" id="PF01242">
    <property type="entry name" value="PTPS"/>
    <property type="match status" value="1"/>
</dbReference>
<evidence type="ECO:0000256" key="10">
    <source>
        <dbReference type="PIRSR" id="PIRSR006113-2"/>
    </source>
</evidence>
<dbReference type="NCBIfam" id="TIGR03367">
    <property type="entry name" value="queuosine_QueD"/>
    <property type="match status" value="1"/>
</dbReference>
<feature type="active site" description="Charge relay system" evidence="9">
    <location>
        <position position="71"/>
    </location>
</feature>
<proteinExistence type="inferred from homology"/>
<keyword evidence="12" id="KW-1185">Reference proteome</keyword>
<evidence type="ECO:0000256" key="8">
    <source>
        <dbReference type="PIRNR" id="PIRNR006113"/>
    </source>
</evidence>
<sequence length="127" mass="14656">MKGRTLNITKTFTFDSAHHLNNYSGKCKNIHGHTYKLEVTVKGPVAENGLVIDFHDLNDIVEKNVLSYVDHKYLNDLFEFNPTCENLGLWIWDELLPEIAKEGCCLEKIVLWETPTSYITINREDTL</sequence>
<evidence type="ECO:0000256" key="1">
    <source>
        <dbReference type="ARBA" id="ARBA00005061"/>
    </source>
</evidence>
<keyword evidence="4 8" id="KW-0479">Metal-binding</keyword>
<dbReference type="Proteomes" id="UP000253034">
    <property type="component" value="Unassembled WGS sequence"/>
</dbReference>
<reference evidence="11 12" key="1">
    <citation type="submission" date="2018-07" db="EMBL/GenBank/DDBJ databases">
        <title>Genomic Encyclopedia of Type Strains, Phase IV (KMG-IV): sequencing the most valuable type-strain genomes for metagenomic binning, comparative biology and taxonomic classification.</title>
        <authorList>
            <person name="Goeker M."/>
        </authorList>
    </citation>
    <scope>NUCLEOTIDE SEQUENCE [LARGE SCALE GENOMIC DNA]</scope>
    <source>
        <strain evidence="11 12">DSM 27016</strain>
    </source>
</reference>
<feature type="active site" description="Charge relay system" evidence="9">
    <location>
        <position position="113"/>
    </location>
</feature>
<comment type="pathway">
    <text evidence="1 8">Purine metabolism; 7-cyano-7-deazaguanine biosynthesis.</text>
</comment>
<dbReference type="RefSeq" id="WP_114296314.1">
    <property type="nucleotide sequence ID" value="NZ_QPJT01000002.1"/>
</dbReference>
<evidence type="ECO:0000256" key="2">
    <source>
        <dbReference type="ARBA" id="ARBA00008900"/>
    </source>
</evidence>
<feature type="binding site" evidence="10">
    <location>
        <position position="18"/>
    </location>
    <ligand>
        <name>Zn(2+)</name>
        <dbReference type="ChEBI" id="CHEBI:29105"/>
    </ligand>
</feature>
<evidence type="ECO:0000256" key="7">
    <source>
        <dbReference type="ARBA" id="ARBA00048807"/>
    </source>
</evidence>
<dbReference type="EC" id="4.-.-.-" evidence="8"/>
<comment type="similarity">
    <text evidence="2 8">Belongs to the PTPS family. QueD subfamily.</text>
</comment>
<dbReference type="InterPro" id="IPR038418">
    <property type="entry name" value="6-PTP_synth/QueD_sf"/>
</dbReference>
<evidence type="ECO:0000256" key="4">
    <source>
        <dbReference type="ARBA" id="ARBA00022723"/>
    </source>
</evidence>
<dbReference type="GO" id="GO:0046872">
    <property type="term" value="F:metal ion binding"/>
    <property type="evidence" value="ECO:0007669"/>
    <property type="project" value="UniProtKB-KW"/>
</dbReference>
<dbReference type="SUPFAM" id="SSF55620">
    <property type="entry name" value="Tetrahydrobiopterin biosynthesis enzymes-like"/>
    <property type="match status" value="1"/>
</dbReference>
<evidence type="ECO:0000256" key="5">
    <source>
        <dbReference type="ARBA" id="ARBA00022833"/>
    </source>
</evidence>
<protein>
    <recommendedName>
        <fullName evidence="3 8">6-carboxy-5,6,7,8-tetrahydropterin synthase</fullName>
        <ecNumber evidence="8">4.-.-.-</ecNumber>
    </recommendedName>
</protein>
<feature type="binding site" evidence="10">
    <location>
        <position position="33"/>
    </location>
    <ligand>
        <name>Zn(2+)</name>
        <dbReference type="ChEBI" id="CHEBI:29105"/>
    </ligand>
</feature>
<organism evidence="11 12">
    <name type="scientific">Anaerobacterium chartisolvens</name>
    <dbReference type="NCBI Taxonomy" id="1297424"/>
    <lineage>
        <taxon>Bacteria</taxon>
        <taxon>Bacillati</taxon>
        <taxon>Bacillota</taxon>
        <taxon>Clostridia</taxon>
        <taxon>Eubacteriales</taxon>
        <taxon>Oscillospiraceae</taxon>
        <taxon>Anaerobacterium</taxon>
    </lineage>
</organism>
<comment type="catalytic activity">
    <reaction evidence="7 8">
        <text>7,8-dihydroneopterin 3'-triphosphate + H2O = 6-carboxy-5,6,7,8-tetrahydropterin + triphosphate + acetaldehyde + 2 H(+)</text>
        <dbReference type="Rhea" id="RHEA:27966"/>
        <dbReference type="ChEBI" id="CHEBI:15343"/>
        <dbReference type="ChEBI" id="CHEBI:15377"/>
        <dbReference type="ChEBI" id="CHEBI:15378"/>
        <dbReference type="ChEBI" id="CHEBI:18036"/>
        <dbReference type="ChEBI" id="CHEBI:58462"/>
        <dbReference type="ChEBI" id="CHEBI:61032"/>
        <dbReference type="EC" id="4.1.2.50"/>
    </reaction>
</comment>
<accession>A0A369BG22</accession>
<dbReference type="GO" id="GO:0008616">
    <property type="term" value="P:tRNA queuosine(34) biosynthetic process"/>
    <property type="evidence" value="ECO:0007669"/>
    <property type="project" value="UniProtKB-KW"/>
</dbReference>
<comment type="caution">
    <text evidence="11">The sequence shown here is derived from an EMBL/GenBank/DDBJ whole genome shotgun (WGS) entry which is preliminary data.</text>
</comment>
<evidence type="ECO:0000256" key="6">
    <source>
        <dbReference type="ARBA" id="ARBA00023239"/>
    </source>
</evidence>
<feature type="active site" description="Proton acceptor" evidence="9">
    <location>
        <position position="27"/>
    </location>
</feature>
<dbReference type="OrthoDB" id="9804698at2"/>
<name>A0A369BG22_9FIRM</name>
<keyword evidence="5 8" id="KW-0862">Zinc</keyword>
<evidence type="ECO:0000313" key="11">
    <source>
        <dbReference type="EMBL" id="RCX20205.1"/>
    </source>
</evidence>
<dbReference type="GO" id="GO:0070497">
    <property type="term" value="F:6-carboxytetrahydropterin synthase activity"/>
    <property type="evidence" value="ECO:0007669"/>
    <property type="project" value="UniProtKB-EC"/>
</dbReference>
<feature type="binding site" evidence="10">
    <location>
        <position position="31"/>
    </location>
    <ligand>
        <name>Zn(2+)</name>
        <dbReference type="ChEBI" id="CHEBI:29105"/>
    </ligand>
</feature>
<dbReference type="EMBL" id="QPJT01000002">
    <property type="protein sequence ID" value="RCX20205.1"/>
    <property type="molecule type" value="Genomic_DNA"/>
</dbReference>
<keyword evidence="8" id="KW-0671">Queuosine biosynthesis</keyword>
<dbReference type="AlphaFoldDB" id="A0A369BG22"/>